<accession>A0ABN8CRG5</accession>
<name>A0ABN8CRG5_9STRA</name>
<dbReference type="Proteomes" id="UP001158986">
    <property type="component" value="Unassembled WGS sequence"/>
</dbReference>
<protein>
    <submittedName>
        <fullName evidence="2">Uncharacterized protein</fullName>
    </submittedName>
</protein>
<feature type="region of interest" description="Disordered" evidence="1">
    <location>
        <begin position="53"/>
        <end position="94"/>
    </location>
</feature>
<evidence type="ECO:0000313" key="3">
    <source>
        <dbReference type="Proteomes" id="UP001158986"/>
    </source>
</evidence>
<sequence length="94" mass="10709">MSCIWPAPWSSRSLSHYSQHRLSQKALVSNFHKKKHCLTRYIVETRVPNTVATRSKRSVQHSSYSLKKAGRSARPGLHADASHLHPTLSAFDMR</sequence>
<keyword evidence="3" id="KW-1185">Reference proteome</keyword>
<evidence type="ECO:0000256" key="1">
    <source>
        <dbReference type="SAM" id="MobiDB-lite"/>
    </source>
</evidence>
<reference evidence="2 3" key="1">
    <citation type="submission" date="2021-11" db="EMBL/GenBank/DDBJ databases">
        <authorList>
            <person name="Islam A."/>
            <person name="Islam S."/>
            <person name="Flora M.S."/>
            <person name="Rahman M."/>
            <person name="Ziaur R.M."/>
            <person name="Epstein J.H."/>
            <person name="Hassan M."/>
            <person name="Klassen M."/>
            <person name="Woodard K."/>
            <person name="Webb A."/>
            <person name="Webby R.J."/>
            <person name="El Zowalaty M.E."/>
        </authorList>
    </citation>
    <scope>NUCLEOTIDE SEQUENCE [LARGE SCALE GENOMIC DNA]</scope>
    <source>
        <strain evidence="2">Pbs1</strain>
    </source>
</reference>
<proteinExistence type="predicted"/>
<evidence type="ECO:0000313" key="2">
    <source>
        <dbReference type="EMBL" id="CAH0515717.1"/>
    </source>
</evidence>
<comment type="caution">
    <text evidence="2">The sequence shown here is derived from an EMBL/GenBank/DDBJ whole genome shotgun (WGS) entry which is preliminary data.</text>
</comment>
<gene>
    <name evidence="2" type="ORF">PBS001_LOCUS2418</name>
</gene>
<organism evidence="2 3">
    <name type="scientific">Peronospora belbahrii</name>
    <dbReference type="NCBI Taxonomy" id="622444"/>
    <lineage>
        <taxon>Eukaryota</taxon>
        <taxon>Sar</taxon>
        <taxon>Stramenopiles</taxon>
        <taxon>Oomycota</taxon>
        <taxon>Peronosporomycetes</taxon>
        <taxon>Peronosporales</taxon>
        <taxon>Peronosporaceae</taxon>
        <taxon>Peronospora</taxon>
    </lineage>
</organism>
<dbReference type="EMBL" id="CAKLCB010000127">
    <property type="protein sequence ID" value="CAH0515717.1"/>
    <property type="molecule type" value="Genomic_DNA"/>
</dbReference>